<evidence type="ECO:0000256" key="4">
    <source>
        <dbReference type="ARBA" id="ARBA00022989"/>
    </source>
</evidence>
<dbReference type="PANTHER" id="PTHR43461">
    <property type="entry name" value="TRANSMEMBRANE PROTEIN 256"/>
    <property type="match status" value="1"/>
</dbReference>
<evidence type="ECO:0000256" key="6">
    <source>
        <dbReference type="SAM" id="Phobius"/>
    </source>
</evidence>
<dbReference type="Proteomes" id="UP001596143">
    <property type="component" value="Unassembled WGS sequence"/>
</dbReference>
<proteinExistence type="inferred from homology"/>
<keyword evidence="5 6" id="KW-0472">Membrane</keyword>
<keyword evidence="4 6" id="KW-1133">Transmembrane helix</keyword>
<comment type="caution">
    <text evidence="7">The sequence shown here is derived from an EMBL/GenBank/DDBJ whole genome shotgun (WGS) entry which is preliminary data.</text>
</comment>
<keyword evidence="8" id="KW-1185">Reference proteome</keyword>
<keyword evidence="3 6" id="KW-0812">Transmembrane</keyword>
<dbReference type="PANTHER" id="PTHR43461:SF1">
    <property type="entry name" value="TRANSMEMBRANE PROTEIN 256"/>
    <property type="match status" value="1"/>
</dbReference>
<feature type="transmembrane region" description="Helical" evidence="6">
    <location>
        <begin position="47"/>
        <end position="64"/>
    </location>
</feature>
<evidence type="ECO:0000256" key="2">
    <source>
        <dbReference type="ARBA" id="ARBA00009694"/>
    </source>
</evidence>
<evidence type="ECO:0000313" key="7">
    <source>
        <dbReference type="EMBL" id="MFC5628340.1"/>
    </source>
</evidence>
<feature type="transmembrane region" description="Helical" evidence="6">
    <location>
        <begin position="97"/>
        <end position="120"/>
    </location>
</feature>
<dbReference type="RefSeq" id="WP_270897279.1">
    <property type="nucleotide sequence ID" value="NZ_JBHSPF010000019.1"/>
</dbReference>
<feature type="transmembrane region" description="Helical" evidence="6">
    <location>
        <begin position="71"/>
        <end position="91"/>
    </location>
</feature>
<comment type="subcellular location">
    <subcellularLocation>
        <location evidence="1">Membrane</location>
        <topology evidence="1">Multi-pass membrane protein</topology>
    </subcellularLocation>
</comment>
<dbReference type="EMBL" id="JBHSPF010000019">
    <property type="protein sequence ID" value="MFC5628340.1"/>
    <property type="molecule type" value="Genomic_DNA"/>
</dbReference>
<accession>A0ABW0U6I2</accession>
<reference evidence="8" key="1">
    <citation type="journal article" date="2019" name="Int. J. Syst. Evol. Microbiol.">
        <title>The Global Catalogue of Microorganisms (GCM) 10K type strain sequencing project: providing services to taxonomists for standard genome sequencing and annotation.</title>
        <authorList>
            <consortium name="The Broad Institute Genomics Platform"/>
            <consortium name="The Broad Institute Genome Sequencing Center for Infectious Disease"/>
            <person name="Wu L."/>
            <person name="Ma J."/>
        </authorList>
    </citation>
    <scope>NUCLEOTIDE SEQUENCE [LARGE SCALE GENOMIC DNA]</scope>
    <source>
        <strain evidence="8">CGMCC 1.15790</strain>
    </source>
</reference>
<comment type="similarity">
    <text evidence="2">Belongs to the UPF0382 family.</text>
</comment>
<evidence type="ECO:0000256" key="1">
    <source>
        <dbReference type="ARBA" id="ARBA00004141"/>
    </source>
</evidence>
<evidence type="ECO:0000256" key="5">
    <source>
        <dbReference type="ARBA" id="ARBA00023136"/>
    </source>
</evidence>
<evidence type="ECO:0000313" key="8">
    <source>
        <dbReference type="Proteomes" id="UP001596143"/>
    </source>
</evidence>
<protein>
    <submittedName>
        <fullName evidence="7">DUF423 domain-containing protein</fullName>
    </submittedName>
</protein>
<evidence type="ECO:0000256" key="3">
    <source>
        <dbReference type="ARBA" id="ARBA00022692"/>
    </source>
</evidence>
<organism evidence="7 8">
    <name type="scientific">Aliibacillus thermotolerans</name>
    <dbReference type="NCBI Taxonomy" id="1834418"/>
    <lineage>
        <taxon>Bacteria</taxon>
        <taxon>Bacillati</taxon>
        <taxon>Bacillota</taxon>
        <taxon>Bacilli</taxon>
        <taxon>Bacillales</taxon>
        <taxon>Bacillaceae</taxon>
        <taxon>Aliibacillus</taxon>
    </lineage>
</organism>
<gene>
    <name evidence="7" type="ORF">ACFPTR_05440</name>
</gene>
<name>A0ABW0U6I2_9BACI</name>
<dbReference type="InterPro" id="IPR006696">
    <property type="entry name" value="DUF423"/>
</dbReference>
<sequence length="125" mass="13177">MWRVFVMIGALGAALAVGLGAFGAHGLEGTLSDKMMSNYQTGVQYQMFHTLGILIVGTLAAYTGDSSALTWSGWLLLFGIVIFSGSLYVMALTGMTWLGAITPIGGVSFIIGWVLLVVAVSKIKK</sequence>
<dbReference type="Pfam" id="PF04241">
    <property type="entry name" value="DUF423"/>
    <property type="match status" value="1"/>
</dbReference>